<gene>
    <name evidence="3" type="ORF">FOY91_13275</name>
</gene>
<evidence type="ECO:0000313" key="3">
    <source>
        <dbReference type="EMBL" id="TVV72925.1"/>
    </source>
</evidence>
<keyword evidence="2" id="KW-0472">Membrane</keyword>
<sequence>MSKGFRQSQSFLHTWSGLLLGWVLFIVFVAGTIAFWREGLNRYMRPELPRVEQPMRVLAGAQRFLQGKAPGAKSWSIAMPWARMPGATVFWQPQPKPGETRGRGRGGRGRRDTQALIAADGLPATVRDTRGGEFFYRFHFDLHYMPVIFARWIVGIATMLMLVAILSGIVTHKKIFRDFFTLRRGKGQRSWLDGHNATGVLALPFHLMITYTGLVTLMAMLMPWAVVANYTDRDAVNDALFPHAAEVERSGRPAPLVDLAALVPDAERRLGGPVGFIEVRQPGDAMARVTMTRASSSMLSSHAPRVTFDGVTGTALWRSPAPGGAALTAGAMVGLHAGRFADTTMRWLYFLCGIGGTLMVASGLVLWTVKRREKLPDPARPPLGFRLVERLNIAVVGGFPLGIAAMLWANRLLPVGGRGRAETEVHMLFLAWGAAALLSLGLQPGWAWAALLGATGAVLALLPLYNAVAGQRGIPVAMAQGDMLFVGVDLTLLAFGLALLAVAARVLRHRPSARRARARRAAPAGVMTDEAVPEPAE</sequence>
<dbReference type="PANTHER" id="PTHR34219:SF4">
    <property type="entry name" value="PEPSY DOMAIN-CONTAINING PROTEIN"/>
    <property type="match status" value="1"/>
</dbReference>
<dbReference type="InterPro" id="IPR005625">
    <property type="entry name" value="PepSY-ass_TM"/>
</dbReference>
<dbReference type="EMBL" id="VNIM01000054">
    <property type="protein sequence ID" value="TVV72925.1"/>
    <property type="molecule type" value="Genomic_DNA"/>
</dbReference>
<evidence type="ECO:0000256" key="1">
    <source>
        <dbReference type="SAM" id="MobiDB-lite"/>
    </source>
</evidence>
<feature type="transmembrane region" description="Helical" evidence="2">
    <location>
        <begin position="149"/>
        <end position="170"/>
    </location>
</feature>
<feature type="transmembrane region" description="Helical" evidence="2">
    <location>
        <begin position="390"/>
        <end position="413"/>
    </location>
</feature>
<feature type="transmembrane region" description="Helical" evidence="2">
    <location>
        <begin position="347"/>
        <end position="369"/>
    </location>
</feature>
<proteinExistence type="predicted"/>
<keyword evidence="4" id="KW-1185">Reference proteome</keyword>
<dbReference type="OrthoDB" id="9776609at2"/>
<feature type="transmembrane region" description="Helical" evidence="2">
    <location>
        <begin position="12"/>
        <end position="36"/>
    </location>
</feature>
<comment type="caution">
    <text evidence="3">The sequence shown here is derived from an EMBL/GenBank/DDBJ whole genome shotgun (WGS) entry which is preliminary data.</text>
</comment>
<accession>A0A558R0K3</accession>
<dbReference type="AlphaFoldDB" id="A0A558R0K3"/>
<organism evidence="3 4">
    <name type="scientific">Alterirhizorhabdus solaris</name>
    <dbReference type="NCBI Taxonomy" id="2529389"/>
    <lineage>
        <taxon>Bacteria</taxon>
        <taxon>Pseudomonadati</taxon>
        <taxon>Pseudomonadota</taxon>
        <taxon>Alphaproteobacteria</taxon>
        <taxon>Sphingomonadales</taxon>
        <taxon>Rhizorhabdaceae</taxon>
        <taxon>Alterirhizorhabdus</taxon>
    </lineage>
</organism>
<keyword evidence="2" id="KW-0812">Transmembrane</keyword>
<dbReference type="PANTHER" id="PTHR34219">
    <property type="entry name" value="IRON-REGULATED INNER MEMBRANE PROTEIN-RELATED"/>
    <property type="match status" value="1"/>
</dbReference>
<reference evidence="3 4" key="1">
    <citation type="submission" date="2019-07" db="EMBL/GenBank/DDBJ databases">
        <title>Sphingomonas solaris sp. nov., isolated from a solar panel from Boston, Massachusetts.</title>
        <authorList>
            <person name="Tanner K."/>
            <person name="Pascual J."/>
            <person name="Mancuso C."/>
            <person name="Pereto J."/>
            <person name="Khalil A."/>
            <person name="Vilanova C."/>
        </authorList>
    </citation>
    <scope>NUCLEOTIDE SEQUENCE [LARGE SCALE GENOMIC DNA]</scope>
    <source>
        <strain evidence="3 4">R4DWN</strain>
    </source>
</reference>
<evidence type="ECO:0000313" key="4">
    <source>
        <dbReference type="Proteomes" id="UP000318681"/>
    </source>
</evidence>
<feature type="transmembrane region" description="Helical" evidence="2">
    <location>
        <begin position="425"/>
        <end position="442"/>
    </location>
</feature>
<feature type="transmembrane region" description="Helical" evidence="2">
    <location>
        <begin position="485"/>
        <end position="507"/>
    </location>
</feature>
<dbReference type="RefSeq" id="WP_145152718.1">
    <property type="nucleotide sequence ID" value="NZ_VNIM01000054.1"/>
</dbReference>
<dbReference type="Pfam" id="PF03929">
    <property type="entry name" value="PepSY_TM"/>
    <property type="match status" value="1"/>
</dbReference>
<keyword evidence="2" id="KW-1133">Transmembrane helix</keyword>
<dbReference type="Proteomes" id="UP000318681">
    <property type="component" value="Unassembled WGS sequence"/>
</dbReference>
<evidence type="ECO:0000256" key="2">
    <source>
        <dbReference type="SAM" id="Phobius"/>
    </source>
</evidence>
<feature type="region of interest" description="Disordered" evidence="1">
    <location>
        <begin position="518"/>
        <end position="537"/>
    </location>
</feature>
<name>A0A558R0K3_9SPHN</name>
<protein>
    <submittedName>
        <fullName evidence="3">PepSY domain-containing protein</fullName>
    </submittedName>
</protein>